<accession>A0A0G0XKR4</accession>
<keyword evidence="1 5" id="KW-0489">Methyltransferase</keyword>
<dbReference type="EMBL" id="LCCD01000005">
    <property type="protein sequence ID" value="KKS25505.1"/>
    <property type="molecule type" value="Genomic_DNA"/>
</dbReference>
<dbReference type="GO" id="GO:0003886">
    <property type="term" value="F:DNA (cytosine-5-)-methyltransferase activity"/>
    <property type="evidence" value="ECO:0007669"/>
    <property type="project" value="UniProtKB-EC"/>
</dbReference>
<dbReference type="InterPro" id="IPR001525">
    <property type="entry name" value="C5_MeTfrase"/>
</dbReference>
<gene>
    <name evidence="8" type="ORF">UU83_C0005G0014</name>
</gene>
<sequence length="397" mass="45158">MIKKKKLKVIDLFSGVGGLSYGFACDDNFEIIAANEILPNIAKAYSLNHPAVKMYAEDITNFNAQKIKKDLNIKAGEVEIIVAGPPCQAYSTVGKRLANDPRGKLFKEYYRVLKEFNPKFFIFENVRGLLSIQGGELFKTIISCFESLGYKVQYKLLNAADYGAPQIRERVMIIGSKLKTDFQYPEPTHYNPEEAPDLFNKKLKPYLTLEEAIGDLPFIKSNEERFEYSSDPKNDFQKLMRKNAPVKLMDHNSPNNNEKLVKIMELLPDGGTPENLPKNLRPASGFKNTYCRLWWKRPATTITRNLSTPSSSRCIHPKAPRPLTTREGARIQCFPDSYQFYGSRGDRNLQVGNAVPTFLSIVMAKAILENFKNEYKIVKEKSPNESLRLYRVSSLTV</sequence>
<dbReference type="InterPro" id="IPR029063">
    <property type="entry name" value="SAM-dependent_MTases_sf"/>
</dbReference>
<name>A0A0G0XKR4_9BACT</name>
<dbReference type="PANTHER" id="PTHR10629">
    <property type="entry name" value="CYTOSINE-SPECIFIC METHYLTRANSFERASE"/>
    <property type="match status" value="1"/>
</dbReference>
<dbReference type="PROSITE" id="PS51679">
    <property type="entry name" value="SAM_MT_C5"/>
    <property type="match status" value="1"/>
</dbReference>
<dbReference type="SUPFAM" id="SSF53335">
    <property type="entry name" value="S-adenosyl-L-methionine-dependent methyltransferases"/>
    <property type="match status" value="1"/>
</dbReference>
<dbReference type="Proteomes" id="UP000033856">
    <property type="component" value="Unassembled WGS sequence"/>
</dbReference>
<dbReference type="GO" id="GO:0003677">
    <property type="term" value="F:DNA binding"/>
    <property type="evidence" value="ECO:0007669"/>
    <property type="project" value="TreeGrafter"/>
</dbReference>
<evidence type="ECO:0000256" key="7">
    <source>
        <dbReference type="RuleBase" id="RU000417"/>
    </source>
</evidence>
<feature type="active site" evidence="5">
    <location>
        <position position="87"/>
    </location>
</feature>
<evidence type="ECO:0000313" key="8">
    <source>
        <dbReference type="EMBL" id="KKS25505.1"/>
    </source>
</evidence>
<comment type="caution">
    <text evidence="8">The sequence shown here is derived from an EMBL/GenBank/DDBJ whole genome shotgun (WGS) entry which is preliminary data.</text>
</comment>
<dbReference type="PANTHER" id="PTHR10629:SF52">
    <property type="entry name" value="DNA (CYTOSINE-5)-METHYLTRANSFERASE 1"/>
    <property type="match status" value="1"/>
</dbReference>
<dbReference type="Gene3D" id="3.90.120.10">
    <property type="entry name" value="DNA Methylase, subunit A, domain 2"/>
    <property type="match status" value="1"/>
</dbReference>
<proteinExistence type="inferred from homology"/>
<evidence type="ECO:0000256" key="5">
    <source>
        <dbReference type="PROSITE-ProRule" id="PRU01016"/>
    </source>
</evidence>
<evidence type="ECO:0000256" key="1">
    <source>
        <dbReference type="ARBA" id="ARBA00022603"/>
    </source>
</evidence>
<dbReference type="GO" id="GO:0009307">
    <property type="term" value="P:DNA restriction-modification system"/>
    <property type="evidence" value="ECO:0007669"/>
    <property type="project" value="UniProtKB-KW"/>
</dbReference>
<keyword evidence="2 5" id="KW-0808">Transferase</keyword>
<dbReference type="InterPro" id="IPR018117">
    <property type="entry name" value="C5_DNA_meth_AS"/>
</dbReference>
<evidence type="ECO:0000256" key="4">
    <source>
        <dbReference type="ARBA" id="ARBA00022747"/>
    </source>
</evidence>
<reference evidence="8 9" key="1">
    <citation type="journal article" date="2015" name="Nature">
        <title>rRNA introns, odd ribosomes, and small enigmatic genomes across a large radiation of phyla.</title>
        <authorList>
            <person name="Brown C.T."/>
            <person name="Hug L.A."/>
            <person name="Thomas B.C."/>
            <person name="Sharon I."/>
            <person name="Castelle C.J."/>
            <person name="Singh A."/>
            <person name="Wilkins M.J."/>
            <person name="Williams K.H."/>
            <person name="Banfield J.F."/>
        </authorList>
    </citation>
    <scope>NUCLEOTIDE SEQUENCE [LARGE SCALE GENOMIC DNA]</scope>
</reference>
<organism evidence="8 9">
    <name type="scientific">Candidatus Jorgensenbacteria bacterium GW2011_GWF2_41_8</name>
    <dbReference type="NCBI Taxonomy" id="1618667"/>
    <lineage>
        <taxon>Bacteria</taxon>
        <taxon>Candidatus Joergenseniibacteriota</taxon>
    </lineage>
</organism>
<dbReference type="PATRIC" id="fig|1618667.3.peg.125"/>
<evidence type="ECO:0000256" key="3">
    <source>
        <dbReference type="ARBA" id="ARBA00022691"/>
    </source>
</evidence>
<comment type="similarity">
    <text evidence="5 6">Belongs to the class I-like SAM-binding methyltransferase superfamily. C5-methyltransferase family.</text>
</comment>
<dbReference type="NCBIfam" id="TIGR00675">
    <property type="entry name" value="dcm"/>
    <property type="match status" value="1"/>
</dbReference>
<dbReference type="GO" id="GO:0032259">
    <property type="term" value="P:methylation"/>
    <property type="evidence" value="ECO:0007669"/>
    <property type="project" value="UniProtKB-KW"/>
</dbReference>
<comment type="catalytic activity">
    <reaction evidence="7">
        <text>a 2'-deoxycytidine in DNA + S-adenosyl-L-methionine = a 5-methyl-2'-deoxycytidine in DNA + S-adenosyl-L-homocysteine + H(+)</text>
        <dbReference type="Rhea" id="RHEA:13681"/>
        <dbReference type="Rhea" id="RHEA-COMP:11369"/>
        <dbReference type="Rhea" id="RHEA-COMP:11370"/>
        <dbReference type="ChEBI" id="CHEBI:15378"/>
        <dbReference type="ChEBI" id="CHEBI:57856"/>
        <dbReference type="ChEBI" id="CHEBI:59789"/>
        <dbReference type="ChEBI" id="CHEBI:85452"/>
        <dbReference type="ChEBI" id="CHEBI:85454"/>
        <dbReference type="EC" id="2.1.1.37"/>
    </reaction>
</comment>
<keyword evidence="4" id="KW-0680">Restriction system</keyword>
<dbReference type="AlphaFoldDB" id="A0A0G0XKR4"/>
<dbReference type="Gene3D" id="3.40.50.150">
    <property type="entry name" value="Vaccinia Virus protein VP39"/>
    <property type="match status" value="1"/>
</dbReference>
<dbReference type="InterPro" id="IPR050390">
    <property type="entry name" value="C5-Methyltransferase"/>
</dbReference>
<evidence type="ECO:0000256" key="2">
    <source>
        <dbReference type="ARBA" id="ARBA00022679"/>
    </source>
</evidence>
<keyword evidence="3 5" id="KW-0949">S-adenosyl-L-methionine</keyword>
<evidence type="ECO:0000256" key="6">
    <source>
        <dbReference type="RuleBase" id="RU000416"/>
    </source>
</evidence>
<dbReference type="EC" id="2.1.1.37" evidence="7"/>
<dbReference type="GO" id="GO:0044027">
    <property type="term" value="P:negative regulation of gene expression via chromosomal CpG island methylation"/>
    <property type="evidence" value="ECO:0007669"/>
    <property type="project" value="TreeGrafter"/>
</dbReference>
<dbReference type="PRINTS" id="PR00105">
    <property type="entry name" value="C5METTRFRASE"/>
</dbReference>
<evidence type="ECO:0000313" key="9">
    <source>
        <dbReference type="Proteomes" id="UP000033856"/>
    </source>
</evidence>
<dbReference type="Pfam" id="PF00145">
    <property type="entry name" value="DNA_methylase"/>
    <property type="match status" value="1"/>
</dbReference>
<protein>
    <recommendedName>
        <fullName evidence="7">Cytosine-specific methyltransferase</fullName>
        <ecNumber evidence="7">2.1.1.37</ecNumber>
    </recommendedName>
</protein>
<dbReference type="PROSITE" id="PS00094">
    <property type="entry name" value="C5_MTASE_1"/>
    <property type="match status" value="1"/>
</dbReference>